<feature type="transmembrane region" description="Helical" evidence="1">
    <location>
        <begin position="67"/>
        <end position="85"/>
    </location>
</feature>
<dbReference type="InterPro" id="IPR036938">
    <property type="entry name" value="PAP2/HPO_sf"/>
</dbReference>
<organism evidence="3 4">
    <name type="scientific">Moheibacter sediminis</name>
    <dbReference type="NCBI Taxonomy" id="1434700"/>
    <lineage>
        <taxon>Bacteria</taxon>
        <taxon>Pseudomonadati</taxon>
        <taxon>Bacteroidota</taxon>
        <taxon>Flavobacteriia</taxon>
        <taxon>Flavobacteriales</taxon>
        <taxon>Weeksellaceae</taxon>
        <taxon>Moheibacter</taxon>
    </lineage>
</organism>
<evidence type="ECO:0000259" key="2">
    <source>
        <dbReference type="Pfam" id="PF01569"/>
    </source>
</evidence>
<feature type="transmembrane region" description="Helical" evidence="1">
    <location>
        <begin position="25"/>
        <end position="46"/>
    </location>
</feature>
<keyword evidence="1" id="KW-0812">Transmembrane</keyword>
<protein>
    <submittedName>
        <fullName evidence="3">PAP2 superfamily protein</fullName>
    </submittedName>
</protein>
<dbReference type="Gene3D" id="1.20.144.10">
    <property type="entry name" value="Phosphatidic acid phosphatase type 2/haloperoxidase"/>
    <property type="match status" value="1"/>
</dbReference>
<evidence type="ECO:0000313" key="4">
    <source>
        <dbReference type="Proteomes" id="UP000192393"/>
    </source>
</evidence>
<dbReference type="Pfam" id="PF01569">
    <property type="entry name" value="PAP2"/>
    <property type="match status" value="1"/>
</dbReference>
<keyword evidence="1" id="KW-0472">Membrane</keyword>
<dbReference type="EMBL" id="FWXS01000002">
    <property type="protein sequence ID" value="SMC41451.1"/>
    <property type="molecule type" value="Genomic_DNA"/>
</dbReference>
<dbReference type="SUPFAM" id="SSF48317">
    <property type="entry name" value="Acid phosphatase/Vanadium-dependent haloperoxidase"/>
    <property type="match status" value="1"/>
</dbReference>
<sequence length="179" mass="20520">MGHPLVTVPFVVIFLLFQTQPLKNALFISCLVIGIIQIPVLINLTKKLKKEKIESFDVSDRNERKKFYFLVLPLLILVNLILMFTNQSKDLIYSFLFATILLLIMQAMNYFIKSSLHVAVNVYLGFLLFNLNPIAGILWWIFVLMIAWSRLVLKKHTTQEVVCGFIIGAICGSVLQLFI</sequence>
<dbReference type="CDD" id="cd01610">
    <property type="entry name" value="PAP2_like"/>
    <property type="match status" value="1"/>
</dbReference>
<accession>A0A1W1Z048</accession>
<feature type="transmembrane region" description="Helical" evidence="1">
    <location>
        <begin position="159"/>
        <end position="178"/>
    </location>
</feature>
<dbReference type="AlphaFoldDB" id="A0A1W1Z048"/>
<evidence type="ECO:0000256" key="1">
    <source>
        <dbReference type="SAM" id="Phobius"/>
    </source>
</evidence>
<proteinExistence type="predicted"/>
<reference evidence="3 4" key="1">
    <citation type="submission" date="2017-04" db="EMBL/GenBank/DDBJ databases">
        <authorList>
            <person name="Afonso C.L."/>
            <person name="Miller P.J."/>
            <person name="Scott M.A."/>
            <person name="Spackman E."/>
            <person name="Goraichik I."/>
            <person name="Dimitrov K.M."/>
            <person name="Suarez D.L."/>
            <person name="Swayne D.E."/>
        </authorList>
    </citation>
    <scope>NUCLEOTIDE SEQUENCE [LARGE SCALE GENOMIC DNA]</scope>
    <source>
        <strain evidence="3 4">CGMCC 1.12708</strain>
    </source>
</reference>
<gene>
    <name evidence="3" type="ORF">SAMN06296427_10253</name>
</gene>
<dbReference type="STRING" id="1434700.SAMN06296427_10253"/>
<feature type="domain" description="Phosphatidic acid phosphatase type 2/haloperoxidase" evidence="2">
    <location>
        <begin position="94"/>
        <end position="174"/>
    </location>
</feature>
<feature type="transmembrane region" description="Helical" evidence="1">
    <location>
        <begin position="124"/>
        <end position="147"/>
    </location>
</feature>
<dbReference type="Proteomes" id="UP000192393">
    <property type="component" value="Unassembled WGS sequence"/>
</dbReference>
<feature type="transmembrane region" description="Helical" evidence="1">
    <location>
        <begin position="91"/>
        <end position="112"/>
    </location>
</feature>
<dbReference type="InterPro" id="IPR000326">
    <property type="entry name" value="PAP2/HPO"/>
</dbReference>
<evidence type="ECO:0000313" key="3">
    <source>
        <dbReference type="EMBL" id="SMC41451.1"/>
    </source>
</evidence>
<keyword evidence="4" id="KW-1185">Reference proteome</keyword>
<name>A0A1W1Z048_9FLAO</name>
<keyword evidence="1" id="KW-1133">Transmembrane helix</keyword>